<evidence type="ECO:0000256" key="1">
    <source>
        <dbReference type="ARBA" id="ARBA00022517"/>
    </source>
</evidence>
<dbReference type="SUPFAM" id="SSF89919">
    <property type="entry name" value="Ribosome-binding factor A, RbfA"/>
    <property type="match status" value="1"/>
</dbReference>
<dbReference type="InterPro" id="IPR015946">
    <property type="entry name" value="KH_dom-like_a/b"/>
</dbReference>
<name>A0A1G2V193_9BACT</name>
<dbReference type="AlphaFoldDB" id="A0A1G2V193"/>
<protein>
    <recommendedName>
        <fullName evidence="5">Ribosome-binding factor A</fullName>
    </recommendedName>
</protein>
<sequence>MKTPTKYKDEKYASLISKFAAEYFELESNTNSLITVTRVDVLDRGKRALVFFTTLPREQETLALEFAKRRRNDFRRFIMSKKSFGFAPRIDFEIDLGEHNRQRIDELSNEYPVPTPSREVDQSVDFEN</sequence>
<evidence type="ECO:0008006" key="5">
    <source>
        <dbReference type="Google" id="ProtNLM"/>
    </source>
</evidence>
<dbReference type="Gene3D" id="3.30.300.20">
    <property type="match status" value="1"/>
</dbReference>
<dbReference type="EMBL" id="MHWW01000009">
    <property type="protein sequence ID" value="OHB15388.1"/>
    <property type="molecule type" value="Genomic_DNA"/>
</dbReference>
<feature type="region of interest" description="Disordered" evidence="2">
    <location>
        <begin position="106"/>
        <end position="128"/>
    </location>
</feature>
<gene>
    <name evidence="3" type="ORF">A2431_03830</name>
</gene>
<proteinExistence type="predicted"/>
<evidence type="ECO:0000313" key="4">
    <source>
        <dbReference type="Proteomes" id="UP000177697"/>
    </source>
</evidence>
<evidence type="ECO:0000256" key="2">
    <source>
        <dbReference type="SAM" id="MobiDB-lite"/>
    </source>
</evidence>
<accession>A0A1G2V193</accession>
<keyword evidence="1" id="KW-0690">Ribosome biogenesis</keyword>
<dbReference type="InterPro" id="IPR023799">
    <property type="entry name" value="RbfA_dom_sf"/>
</dbReference>
<dbReference type="Pfam" id="PF02033">
    <property type="entry name" value="RBFA"/>
    <property type="match status" value="1"/>
</dbReference>
<comment type="caution">
    <text evidence="3">The sequence shown here is derived from an EMBL/GenBank/DDBJ whole genome shotgun (WGS) entry which is preliminary data.</text>
</comment>
<organism evidence="3 4">
    <name type="scientific">Candidatus Zambryskibacteria bacterium RIFOXYC1_FULL_39_10</name>
    <dbReference type="NCBI Taxonomy" id="1802779"/>
    <lineage>
        <taxon>Bacteria</taxon>
        <taxon>Candidatus Zambryskiibacteriota</taxon>
    </lineage>
</organism>
<evidence type="ECO:0000313" key="3">
    <source>
        <dbReference type="EMBL" id="OHB15388.1"/>
    </source>
</evidence>
<dbReference type="Proteomes" id="UP000177697">
    <property type="component" value="Unassembled WGS sequence"/>
</dbReference>
<dbReference type="InterPro" id="IPR000238">
    <property type="entry name" value="RbfA"/>
</dbReference>
<reference evidence="3 4" key="1">
    <citation type="journal article" date="2016" name="Nat. Commun.">
        <title>Thousands of microbial genomes shed light on interconnected biogeochemical processes in an aquifer system.</title>
        <authorList>
            <person name="Anantharaman K."/>
            <person name="Brown C.T."/>
            <person name="Hug L.A."/>
            <person name="Sharon I."/>
            <person name="Castelle C.J."/>
            <person name="Probst A.J."/>
            <person name="Thomas B.C."/>
            <person name="Singh A."/>
            <person name="Wilkins M.J."/>
            <person name="Karaoz U."/>
            <person name="Brodie E.L."/>
            <person name="Williams K.H."/>
            <person name="Hubbard S.S."/>
            <person name="Banfield J.F."/>
        </authorList>
    </citation>
    <scope>NUCLEOTIDE SEQUENCE [LARGE SCALE GENOMIC DNA]</scope>
</reference>